<organism evidence="3 4">
    <name type="scientific">Streptomyces thioluteus</name>
    <dbReference type="NCBI Taxonomy" id="66431"/>
    <lineage>
        <taxon>Bacteria</taxon>
        <taxon>Bacillati</taxon>
        <taxon>Actinomycetota</taxon>
        <taxon>Actinomycetes</taxon>
        <taxon>Kitasatosporales</taxon>
        <taxon>Streptomycetaceae</taxon>
        <taxon>Streptomyces</taxon>
    </lineage>
</organism>
<sequence>MIAGLVAQYSYLAGFLGEAALTLVCAVLCFLKLPESRPEPAARAEEADGPAVGLGSVLRDGRFMAVTGLSLLLTLLFHQSSVALPGVDGPGRALQRRLRDGDGRQRRPDRRPPDPGHPPHRTPRPRGCC</sequence>
<proteinExistence type="predicted"/>
<keyword evidence="2" id="KW-0472">Membrane</keyword>
<dbReference type="Proteomes" id="UP001501102">
    <property type="component" value="Unassembled WGS sequence"/>
</dbReference>
<dbReference type="EMBL" id="BAAAXZ010000033">
    <property type="protein sequence ID" value="GAA2915198.1"/>
    <property type="molecule type" value="Genomic_DNA"/>
</dbReference>
<accession>A0ABP6IZQ6</accession>
<evidence type="ECO:0000256" key="1">
    <source>
        <dbReference type="SAM" id="MobiDB-lite"/>
    </source>
</evidence>
<feature type="transmembrane region" description="Helical" evidence="2">
    <location>
        <begin position="12"/>
        <end position="33"/>
    </location>
</feature>
<comment type="caution">
    <text evidence="3">The sequence shown here is derived from an EMBL/GenBank/DDBJ whole genome shotgun (WGS) entry which is preliminary data.</text>
</comment>
<reference evidence="4" key="1">
    <citation type="journal article" date="2019" name="Int. J. Syst. Evol. Microbiol.">
        <title>The Global Catalogue of Microorganisms (GCM) 10K type strain sequencing project: providing services to taxonomists for standard genome sequencing and annotation.</title>
        <authorList>
            <consortium name="The Broad Institute Genomics Platform"/>
            <consortium name="The Broad Institute Genome Sequencing Center for Infectious Disease"/>
            <person name="Wu L."/>
            <person name="Ma J."/>
        </authorList>
    </citation>
    <scope>NUCLEOTIDE SEQUENCE [LARGE SCALE GENOMIC DNA]</scope>
    <source>
        <strain evidence="4">JCM 4087</strain>
    </source>
</reference>
<name>A0ABP6IZQ6_STRTU</name>
<dbReference type="SUPFAM" id="SSF103473">
    <property type="entry name" value="MFS general substrate transporter"/>
    <property type="match status" value="1"/>
</dbReference>
<keyword evidence="2" id="KW-0812">Transmembrane</keyword>
<keyword evidence="2" id="KW-1133">Transmembrane helix</keyword>
<feature type="compositionally biased region" description="Basic residues" evidence="1">
    <location>
        <begin position="118"/>
        <end position="129"/>
    </location>
</feature>
<protein>
    <submittedName>
        <fullName evidence="3">Uncharacterized protein</fullName>
    </submittedName>
</protein>
<feature type="compositionally biased region" description="Basic and acidic residues" evidence="1">
    <location>
        <begin position="97"/>
        <end position="114"/>
    </location>
</feature>
<evidence type="ECO:0000256" key="2">
    <source>
        <dbReference type="SAM" id="Phobius"/>
    </source>
</evidence>
<gene>
    <name evidence="3" type="ORF">GCM10020221_08630</name>
</gene>
<evidence type="ECO:0000313" key="4">
    <source>
        <dbReference type="Proteomes" id="UP001501102"/>
    </source>
</evidence>
<dbReference type="Gene3D" id="1.20.1250.20">
    <property type="entry name" value="MFS general substrate transporter like domains"/>
    <property type="match status" value="1"/>
</dbReference>
<evidence type="ECO:0000313" key="3">
    <source>
        <dbReference type="EMBL" id="GAA2915198.1"/>
    </source>
</evidence>
<keyword evidence="4" id="KW-1185">Reference proteome</keyword>
<feature type="region of interest" description="Disordered" evidence="1">
    <location>
        <begin position="87"/>
        <end position="129"/>
    </location>
</feature>
<dbReference type="InterPro" id="IPR036259">
    <property type="entry name" value="MFS_trans_sf"/>
</dbReference>